<comment type="caution">
    <text evidence="1">The sequence shown here is derived from an EMBL/GenBank/DDBJ whole genome shotgun (WGS) entry which is preliminary data.</text>
</comment>
<dbReference type="AlphaFoldDB" id="A0AAW1UCX5"/>
<name>A0AAW1UCX5_9CUCU</name>
<evidence type="ECO:0000313" key="2">
    <source>
        <dbReference type="Proteomes" id="UP001431783"/>
    </source>
</evidence>
<gene>
    <name evidence="1" type="ORF">WA026_016854</name>
</gene>
<dbReference type="Proteomes" id="UP001431783">
    <property type="component" value="Unassembled WGS sequence"/>
</dbReference>
<reference evidence="1 2" key="1">
    <citation type="submission" date="2023-03" db="EMBL/GenBank/DDBJ databases">
        <title>Genome insight into feeding habits of ladybird beetles.</title>
        <authorList>
            <person name="Li H.-S."/>
            <person name="Huang Y.-H."/>
            <person name="Pang H."/>
        </authorList>
    </citation>
    <scope>NUCLEOTIDE SEQUENCE [LARGE SCALE GENOMIC DNA]</scope>
    <source>
        <strain evidence="1">SYSU_2023b</strain>
        <tissue evidence="1">Whole body</tissue>
    </source>
</reference>
<accession>A0AAW1UCX5</accession>
<dbReference type="EMBL" id="JARQZJ010000040">
    <property type="protein sequence ID" value="KAK9877109.1"/>
    <property type="molecule type" value="Genomic_DNA"/>
</dbReference>
<protein>
    <submittedName>
        <fullName evidence="1">Uncharacterized protein</fullName>
    </submittedName>
</protein>
<evidence type="ECO:0000313" key="1">
    <source>
        <dbReference type="EMBL" id="KAK9877109.1"/>
    </source>
</evidence>
<sequence length="126" mass="14527">MFQRRKKKYRQSRFHNVEELTSLLESSDHDEVIENEDTLEMVYLPFEDYMDDNSNDNDITRNINEVPKLKDPDLTKNIENICAIKNGDQKLLLSMDSGIEETADPVVSGVKDFNKMTLTVKTAQAV</sequence>
<organism evidence="1 2">
    <name type="scientific">Henosepilachna vigintioctopunctata</name>
    <dbReference type="NCBI Taxonomy" id="420089"/>
    <lineage>
        <taxon>Eukaryota</taxon>
        <taxon>Metazoa</taxon>
        <taxon>Ecdysozoa</taxon>
        <taxon>Arthropoda</taxon>
        <taxon>Hexapoda</taxon>
        <taxon>Insecta</taxon>
        <taxon>Pterygota</taxon>
        <taxon>Neoptera</taxon>
        <taxon>Endopterygota</taxon>
        <taxon>Coleoptera</taxon>
        <taxon>Polyphaga</taxon>
        <taxon>Cucujiformia</taxon>
        <taxon>Coccinelloidea</taxon>
        <taxon>Coccinellidae</taxon>
        <taxon>Epilachninae</taxon>
        <taxon>Epilachnini</taxon>
        <taxon>Henosepilachna</taxon>
    </lineage>
</organism>
<proteinExistence type="predicted"/>
<keyword evidence="2" id="KW-1185">Reference proteome</keyword>